<dbReference type="AlphaFoldDB" id="A0A6N8CV77"/>
<protein>
    <recommendedName>
        <fullName evidence="5">YfkD-like protein</fullName>
    </recommendedName>
</protein>
<sequence>MKQLILALGLCLLFTPTTLAKEGHHPQQPSFQTPNSAVDISKENTYPNPDQSAPELQPSGLTKELLKTSKVKIENPMLIKYLNESTIHPSKFSIGYHAHIYLGKWALSYKSSKVSINWEYKKINDSSLDARGSEGQQEFKYTQESNSKVTGGLTAKVPNQEGVKGLMMAHASKKTDLPLAFSTVVGKGTKIDRLYHVQPKKMAHLYGYVPAVNEKGTIFYGEVFLVLKGGKKWIEVKNVEQQGIGAWIPIQDHVSLRYVSN</sequence>
<dbReference type="Pfam" id="PF14167">
    <property type="entry name" value="YfkD"/>
    <property type="match status" value="1"/>
</dbReference>
<feature type="region of interest" description="Disordered" evidence="1">
    <location>
        <begin position="23"/>
        <end position="57"/>
    </location>
</feature>
<dbReference type="Proteomes" id="UP000440978">
    <property type="component" value="Unassembled WGS sequence"/>
</dbReference>
<keyword evidence="4" id="KW-1185">Reference proteome</keyword>
<feature type="signal peptide" evidence="2">
    <location>
        <begin position="1"/>
        <end position="20"/>
    </location>
</feature>
<accession>A0A6N8CV77</accession>
<evidence type="ECO:0000313" key="4">
    <source>
        <dbReference type="Proteomes" id="UP000440978"/>
    </source>
</evidence>
<gene>
    <name evidence="3" type="ORF">GMB86_08960</name>
</gene>
<organism evidence="3 4">
    <name type="scientific">Terrilactibacillus tamarindi</name>
    <dbReference type="NCBI Taxonomy" id="2599694"/>
    <lineage>
        <taxon>Bacteria</taxon>
        <taxon>Bacillati</taxon>
        <taxon>Bacillota</taxon>
        <taxon>Bacilli</taxon>
        <taxon>Bacillales</taxon>
        <taxon>Bacillaceae</taxon>
        <taxon>Terrilactibacillus</taxon>
    </lineage>
</organism>
<reference evidence="3 4" key="1">
    <citation type="submission" date="2019-11" db="EMBL/GenBank/DDBJ databases">
        <title>Terrilactibacillus tamarindus sp. nov. BCM23-1 isolated from bark of Tamarindus indica.</title>
        <authorList>
            <person name="Kingkaew E."/>
            <person name="Tanasupawat S."/>
        </authorList>
    </citation>
    <scope>NUCLEOTIDE SEQUENCE [LARGE SCALE GENOMIC DNA]</scope>
    <source>
        <strain evidence="3 4">BCM23-1</strain>
    </source>
</reference>
<evidence type="ECO:0000313" key="3">
    <source>
        <dbReference type="EMBL" id="MTT32136.1"/>
    </source>
</evidence>
<proteinExistence type="predicted"/>
<evidence type="ECO:0000256" key="1">
    <source>
        <dbReference type="SAM" id="MobiDB-lite"/>
    </source>
</evidence>
<dbReference type="OrthoDB" id="2690238at2"/>
<evidence type="ECO:0008006" key="5">
    <source>
        <dbReference type="Google" id="ProtNLM"/>
    </source>
</evidence>
<evidence type="ECO:0000256" key="2">
    <source>
        <dbReference type="SAM" id="SignalP"/>
    </source>
</evidence>
<dbReference type="InterPro" id="IPR025548">
    <property type="entry name" value="YfkD"/>
</dbReference>
<name>A0A6N8CV77_9BACI</name>
<keyword evidence="2" id="KW-0732">Signal</keyword>
<dbReference type="RefSeq" id="WP_155218827.1">
    <property type="nucleotide sequence ID" value="NZ_WNHB01000012.1"/>
</dbReference>
<comment type="caution">
    <text evidence="3">The sequence shown here is derived from an EMBL/GenBank/DDBJ whole genome shotgun (WGS) entry which is preliminary data.</text>
</comment>
<feature type="compositionally biased region" description="Polar residues" evidence="1">
    <location>
        <begin position="27"/>
        <end position="51"/>
    </location>
</feature>
<dbReference type="EMBL" id="WNHB01000012">
    <property type="protein sequence ID" value="MTT32136.1"/>
    <property type="molecule type" value="Genomic_DNA"/>
</dbReference>
<feature type="chain" id="PRO_5026992495" description="YfkD-like protein" evidence="2">
    <location>
        <begin position="21"/>
        <end position="261"/>
    </location>
</feature>